<keyword evidence="2" id="KW-1185">Reference proteome</keyword>
<evidence type="ECO:0000313" key="2">
    <source>
        <dbReference type="Proteomes" id="UP001183585"/>
    </source>
</evidence>
<gene>
    <name evidence="1" type="ORF">J2S48_004640</name>
</gene>
<sequence>MTLLSTATPAQRDLKRIANPGGYLRTTVDNL</sequence>
<accession>A0ABU2CUV3</accession>
<proteinExistence type="predicted"/>
<evidence type="ECO:0000313" key="1">
    <source>
        <dbReference type="EMBL" id="MDR7385125.1"/>
    </source>
</evidence>
<dbReference type="EMBL" id="JAVDYE010000001">
    <property type="protein sequence ID" value="MDR7385125.1"/>
    <property type="molecule type" value="Genomic_DNA"/>
</dbReference>
<comment type="caution">
    <text evidence="1">The sequence shown here is derived from an EMBL/GenBank/DDBJ whole genome shotgun (WGS) entry which is preliminary data.</text>
</comment>
<organism evidence="1 2">
    <name type="scientific">Promicromonospora iranensis</name>
    <dbReference type="NCBI Taxonomy" id="1105144"/>
    <lineage>
        <taxon>Bacteria</taxon>
        <taxon>Bacillati</taxon>
        <taxon>Actinomycetota</taxon>
        <taxon>Actinomycetes</taxon>
        <taxon>Micrococcales</taxon>
        <taxon>Promicromonosporaceae</taxon>
        <taxon>Promicromonospora</taxon>
    </lineage>
</organism>
<dbReference type="Proteomes" id="UP001183585">
    <property type="component" value="Unassembled WGS sequence"/>
</dbReference>
<protein>
    <submittedName>
        <fullName evidence="1">Uncharacterized protein</fullName>
    </submittedName>
</protein>
<name>A0ABU2CUV3_9MICO</name>
<reference evidence="1 2" key="1">
    <citation type="submission" date="2023-07" db="EMBL/GenBank/DDBJ databases">
        <title>Sequencing the genomes of 1000 actinobacteria strains.</title>
        <authorList>
            <person name="Klenk H.-P."/>
        </authorList>
    </citation>
    <scope>NUCLEOTIDE SEQUENCE [LARGE SCALE GENOMIC DNA]</scope>
    <source>
        <strain evidence="1 2">DSM 45554</strain>
    </source>
</reference>